<dbReference type="Pfam" id="PF08942">
    <property type="entry name" value="DUF1919"/>
    <property type="match status" value="1"/>
</dbReference>
<dbReference type="SUPFAM" id="SSF142795">
    <property type="entry name" value="CAC2185-like"/>
    <property type="match status" value="1"/>
</dbReference>
<accession>A0A109RN83</accession>
<sequence>MLRITSVFIRRKFRRIFKNFLNKKDIKSLKNKEFVIIANNCWGGEVYQWYKKPYNSPFVGLFLYSPCFIKVVSKFDHYMSKKLKFTKISKYLKEEQNYPIGLIGDAEIHFLHYKTEEEAIEKWNRRKNRMLEVTDKNNYFFKLCDMYNTDENILNEFHKLPYKNKVSFGIKDYASLKDKNHIKINEVDKKTGKHVPNGVKLYKLTFLYFDITNWLKN</sequence>
<evidence type="ECO:0000313" key="2">
    <source>
        <dbReference type="Proteomes" id="UP000059672"/>
    </source>
</evidence>
<evidence type="ECO:0000313" key="1">
    <source>
        <dbReference type="EMBL" id="AMC10462.1"/>
    </source>
</evidence>
<organism evidence="1 2">
    <name type="scientific">Lutibacter profundi</name>
    <dbReference type="NCBI Taxonomy" id="1622118"/>
    <lineage>
        <taxon>Bacteria</taxon>
        <taxon>Pseudomonadati</taxon>
        <taxon>Bacteroidota</taxon>
        <taxon>Flavobacteriia</taxon>
        <taxon>Flavobacteriales</taxon>
        <taxon>Flavobacteriaceae</taxon>
        <taxon>Lutibacter</taxon>
    </lineage>
</organism>
<dbReference type="OrthoDB" id="6636518at2"/>
<dbReference type="RefSeq" id="WP_068206497.1">
    <property type="nucleotide sequence ID" value="NZ_CP013355.1"/>
</dbReference>
<reference evidence="1 2" key="2">
    <citation type="journal article" date="2016" name="Int. J. Syst. Evol. Microbiol.">
        <title>Lutibacter profundi sp. nov., isolated from a deep-sea hydrothermal system on the Arctic Mid-Ocean Ridge and emended description of the genus Lutibacter.</title>
        <authorList>
            <person name="Le Moine Bauer S."/>
            <person name="Roalkvam I."/>
            <person name="Steen I.H."/>
            <person name="Dahle H."/>
        </authorList>
    </citation>
    <scope>NUCLEOTIDE SEQUENCE [LARGE SCALE GENOMIC DNA]</scope>
    <source>
        <strain evidence="1 2">LP1</strain>
    </source>
</reference>
<dbReference type="InterPro" id="IPR037226">
    <property type="entry name" value="CAC2185-like_sf"/>
</dbReference>
<dbReference type="EMBL" id="CP013355">
    <property type="protein sequence ID" value="AMC10462.1"/>
    <property type="molecule type" value="Genomic_DNA"/>
</dbReference>
<dbReference type="KEGG" id="lut:Lupro_03985"/>
<dbReference type="Proteomes" id="UP000059672">
    <property type="component" value="Chromosome"/>
</dbReference>
<keyword evidence="2" id="KW-1185">Reference proteome</keyword>
<dbReference type="STRING" id="1622118.Lupro_03985"/>
<dbReference type="AlphaFoldDB" id="A0A109RN83"/>
<name>A0A109RN83_9FLAO</name>
<protein>
    <submittedName>
        <fullName evidence="1">Uncharacterized protein</fullName>
    </submittedName>
</protein>
<gene>
    <name evidence="1" type="ORF">Lupro_03985</name>
</gene>
<reference evidence="2" key="1">
    <citation type="submission" date="2015-12" db="EMBL/GenBank/DDBJ databases">
        <title>Complete genome sequence of Lutibacter profundus strain LP1.</title>
        <authorList>
            <person name="Wissuwa J."/>
            <person name="Le Moine Bauer S."/>
            <person name="Stokke R."/>
            <person name="Dahle H."/>
            <person name="Steen I.H."/>
        </authorList>
    </citation>
    <scope>NUCLEOTIDE SEQUENCE [LARGE SCALE GENOMIC DNA]</scope>
    <source>
        <strain evidence="2">LP1</strain>
    </source>
</reference>
<proteinExistence type="predicted"/>
<dbReference type="InterPro" id="IPR015037">
    <property type="entry name" value="DUF1919"/>
</dbReference>